<feature type="region of interest" description="Disordered" evidence="1">
    <location>
        <begin position="1"/>
        <end position="73"/>
    </location>
</feature>
<comment type="caution">
    <text evidence="2">The sequence shown here is derived from an EMBL/GenBank/DDBJ whole genome shotgun (WGS) entry which is preliminary data.</text>
</comment>
<proteinExistence type="predicted"/>
<feature type="region of interest" description="Disordered" evidence="1">
    <location>
        <begin position="113"/>
        <end position="133"/>
    </location>
</feature>
<evidence type="ECO:0000313" key="3">
    <source>
        <dbReference type="Proteomes" id="UP001589575"/>
    </source>
</evidence>
<feature type="compositionally biased region" description="Low complexity" evidence="1">
    <location>
        <begin position="29"/>
        <end position="42"/>
    </location>
</feature>
<organism evidence="2 3">
    <name type="scientific">Citricoccus parietis</name>
    <dbReference type="NCBI Taxonomy" id="592307"/>
    <lineage>
        <taxon>Bacteria</taxon>
        <taxon>Bacillati</taxon>
        <taxon>Actinomycetota</taxon>
        <taxon>Actinomycetes</taxon>
        <taxon>Micrococcales</taxon>
        <taxon>Micrococcaceae</taxon>
        <taxon>Citricoccus</taxon>
    </lineage>
</organism>
<dbReference type="Proteomes" id="UP001589575">
    <property type="component" value="Unassembled WGS sequence"/>
</dbReference>
<sequence length="133" mass="13966">MARVPLAPEAPAAVPPMTDRKTPAEPAVSACASGPASWAGWWVGSGGRTRESTKAGTTRAPSRSTTCQSAPERARIEAAVSSAPTQATEPESTSMAVAYGSAVEWRVPLTKSVLIPPDYPLPSRPRRRDGRDP</sequence>
<evidence type="ECO:0000256" key="1">
    <source>
        <dbReference type="SAM" id="MobiDB-lite"/>
    </source>
</evidence>
<accession>A0ABV5FUY7</accession>
<protein>
    <submittedName>
        <fullName evidence="2">Uncharacterized protein</fullName>
    </submittedName>
</protein>
<gene>
    <name evidence="2" type="ORF">ACFFX0_04590</name>
</gene>
<name>A0ABV5FUY7_9MICC</name>
<dbReference type="EMBL" id="JBHMFI010000001">
    <property type="protein sequence ID" value="MFB9070502.1"/>
    <property type="molecule type" value="Genomic_DNA"/>
</dbReference>
<keyword evidence="3" id="KW-1185">Reference proteome</keyword>
<feature type="compositionally biased region" description="Low complexity" evidence="1">
    <location>
        <begin position="1"/>
        <end position="16"/>
    </location>
</feature>
<reference evidence="2 3" key="1">
    <citation type="submission" date="2024-09" db="EMBL/GenBank/DDBJ databases">
        <authorList>
            <person name="Sun Q."/>
            <person name="Mori K."/>
        </authorList>
    </citation>
    <scope>NUCLEOTIDE SEQUENCE [LARGE SCALE GENOMIC DNA]</scope>
    <source>
        <strain evidence="2 3">CCM 7609</strain>
    </source>
</reference>
<feature type="compositionally biased region" description="Polar residues" evidence="1">
    <location>
        <begin position="54"/>
        <end position="69"/>
    </location>
</feature>
<feature type="compositionally biased region" description="Basic residues" evidence="1">
    <location>
        <begin position="124"/>
        <end position="133"/>
    </location>
</feature>
<evidence type="ECO:0000313" key="2">
    <source>
        <dbReference type="EMBL" id="MFB9070502.1"/>
    </source>
</evidence>